<feature type="transmembrane region" description="Helical" evidence="6">
    <location>
        <begin position="355"/>
        <end position="375"/>
    </location>
</feature>
<accession>A0ABS0U233</accession>
<dbReference type="PANTHER" id="PTHR43124:SF3">
    <property type="entry name" value="CHLORAMPHENICOL EFFLUX PUMP RV0191"/>
    <property type="match status" value="1"/>
</dbReference>
<keyword evidence="8" id="KW-1185">Reference proteome</keyword>
<keyword evidence="2" id="KW-1003">Cell membrane</keyword>
<reference evidence="7 8" key="1">
    <citation type="submission" date="2020-08" db="EMBL/GenBank/DDBJ databases">
        <title>Description of Xenorhabdus lircayensis sp. nov., the symbiotic bacterium associated with the entomopathogenic nematode Steirnernema unicornum.</title>
        <authorList>
            <person name="Castaneda-Alvarez C."/>
            <person name="Prodan S."/>
            <person name="Zamorano A."/>
            <person name="San-Blas E."/>
            <person name="Aballay E."/>
        </authorList>
    </citation>
    <scope>NUCLEOTIDE SEQUENCE [LARGE SCALE GENOMIC DNA]</scope>
    <source>
        <strain evidence="7 8">VLS</strain>
    </source>
</reference>
<dbReference type="CDD" id="cd17324">
    <property type="entry name" value="MFS_NepI_like"/>
    <property type="match status" value="1"/>
</dbReference>
<keyword evidence="3 6" id="KW-0812">Transmembrane</keyword>
<dbReference type="Proteomes" id="UP000696184">
    <property type="component" value="Unassembled WGS sequence"/>
</dbReference>
<evidence type="ECO:0000256" key="2">
    <source>
        <dbReference type="ARBA" id="ARBA00022475"/>
    </source>
</evidence>
<comment type="subcellular location">
    <subcellularLocation>
        <location evidence="1">Cell membrane</location>
        <topology evidence="1">Multi-pass membrane protein</topology>
    </subcellularLocation>
</comment>
<keyword evidence="5 6" id="KW-0472">Membrane</keyword>
<feature type="transmembrane region" description="Helical" evidence="6">
    <location>
        <begin position="128"/>
        <end position="150"/>
    </location>
</feature>
<evidence type="ECO:0000313" key="8">
    <source>
        <dbReference type="Proteomes" id="UP000696184"/>
    </source>
</evidence>
<evidence type="ECO:0000313" key="7">
    <source>
        <dbReference type="EMBL" id="MBI6547952.1"/>
    </source>
</evidence>
<comment type="caution">
    <text evidence="7">The sequence shown here is derived from an EMBL/GenBank/DDBJ whole genome shotgun (WGS) entry which is preliminary data.</text>
</comment>
<organism evidence="7 8">
    <name type="scientific">Xenorhabdus lircayensis</name>
    <dbReference type="NCBI Taxonomy" id="2763499"/>
    <lineage>
        <taxon>Bacteria</taxon>
        <taxon>Pseudomonadati</taxon>
        <taxon>Pseudomonadota</taxon>
        <taxon>Gammaproteobacteria</taxon>
        <taxon>Enterobacterales</taxon>
        <taxon>Morganellaceae</taxon>
        <taxon>Xenorhabdus</taxon>
    </lineage>
</organism>
<dbReference type="InterPro" id="IPR036259">
    <property type="entry name" value="MFS_trans_sf"/>
</dbReference>
<dbReference type="PANTHER" id="PTHR43124">
    <property type="entry name" value="PURINE EFFLUX PUMP PBUE"/>
    <property type="match status" value="1"/>
</dbReference>
<evidence type="ECO:0000256" key="3">
    <source>
        <dbReference type="ARBA" id="ARBA00022692"/>
    </source>
</evidence>
<feature type="transmembrane region" description="Helical" evidence="6">
    <location>
        <begin position="73"/>
        <end position="93"/>
    </location>
</feature>
<sequence length="396" mass="42339">MPAAIWALAIATFGIATTEFIVAGLLPEIATEFSISIPTAGYMVTSYALGVFVGAPVLIILGGRIERKKMLSMLMILFIIGNALTTFSPTFYLAIMGRIVASLTHGAFMGIGAIIASELVPKNKKTTAIAFMFSGMTLANLVGIPLGTWIGKEISWRVTFAIITVIGIIALFGILKLLPKFNQETPASIRKELLAFTNIHVLLAMGITVLGPAAFFTTITYIAPFMINIAGFSESAITWILLVLGLGFFFGNIVGGKLADKAMMLLLYWTLGLQALVLFIFWLYGDNPVIACLSLFLMAAFGFATVSPIQRLVMDKAQEASAPNLVSSVNIGFFNLGNAIGAWLGGVIIASNYGYSSLNLAGGLLASMALLLAVISGRLDHKRTRVRTLKKGLHDV</sequence>
<feature type="transmembrane region" description="Helical" evidence="6">
    <location>
        <begin position="99"/>
        <end position="116"/>
    </location>
</feature>
<dbReference type="Gene3D" id="1.20.1250.20">
    <property type="entry name" value="MFS general substrate transporter like domains"/>
    <property type="match status" value="1"/>
</dbReference>
<dbReference type="RefSeq" id="WP_198688733.1">
    <property type="nucleotide sequence ID" value="NZ_CAWPUD010000018.1"/>
</dbReference>
<feature type="transmembrane region" description="Helical" evidence="6">
    <location>
        <begin position="236"/>
        <end position="254"/>
    </location>
</feature>
<keyword evidence="4 6" id="KW-1133">Transmembrane helix</keyword>
<dbReference type="EMBL" id="JACOII010000021">
    <property type="protein sequence ID" value="MBI6547952.1"/>
    <property type="molecule type" value="Genomic_DNA"/>
</dbReference>
<proteinExistence type="predicted"/>
<dbReference type="InterPro" id="IPR050189">
    <property type="entry name" value="MFS_Efflux_Transporters"/>
</dbReference>
<feature type="transmembrane region" description="Helical" evidence="6">
    <location>
        <begin position="42"/>
        <end position="61"/>
    </location>
</feature>
<dbReference type="Pfam" id="PF07690">
    <property type="entry name" value="MFS_1"/>
    <property type="match status" value="1"/>
</dbReference>
<feature type="transmembrane region" description="Helical" evidence="6">
    <location>
        <begin position="325"/>
        <end position="349"/>
    </location>
</feature>
<feature type="transmembrane region" description="Helical" evidence="6">
    <location>
        <begin position="290"/>
        <end position="313"/>
    </location>
</feature>
<feature type="transmembrane region" description="Helical" evidence="6">
    <location>
        <begin position="156"/>
        <end position="178"/>
    </location>
</feature>
<feature type="transmembrane region" description="Helical" evidence="6">
    <location>
        <begin position="199"/>
        <end position="224"/>
    </location>
</feature>
<protein>
    <submittedName>
        <fullName evidence="7">MFS transporter</fullName>
    </submittedName>
</protein>
<evidence type="ECO:0000256" key="6">
    <source>
        <dbReference type="SAM" id="Phobius"/>
    </source>
</evidence>
<feature type="transmembrane region" description="Helical" evidence="6">
    <location>
        <begin position="266"/>
        <end position="284"/>
    </location>
</feature>
<gene>
    <name evidence="7" type="ORF">H8A87_04245</name>
</gene>
<evidence type="ECO:0000256" key="4">
    <source>
        <dbReference type="ARBA" id="ARBA00022989"/>
    </source>
</evidence>
<dbReference type="InterPro" id="IPR011701">
    <property type="entry name" value="MFS"/>
</dbReference>
<evidence type="ECO:0000256" key="5">
    <source>
        <dbReference type="ARBA" id="ARBA00023136"/>
    </source>
</evidence>
<name>A0ABS0U233_9GAMM</name>
<evidence type="ECO:0000256" key="1">
    <source>
        <dbReference type="ARBA" id="ARBA00004651"/>
    </source>
</evidence>
<dbReference type="SUPFAM" id="SSF103473">
    <property type="entry name" value="MFS general substrate transporter"/>
    <property type="match status" value="1"/>
</dbReference>